<dbReference type="OMA" id="HYISECH"/>
<keyword evidence="2" id="KW-1185">Reference proteome</keyword>
<sequence>MLLFSVPVWALNYLDEVEKVQCQYWKKLLKLPSSTPGYVIRLETGTSDTTYSIIKCTLRFILRLLEKDDNSFLCQCLKWQLRWAARIGSKSRSWGFALKNLLFDLAGDSTLDLPYVEIKKILPSRISKILERVNLALLNRDTERMAKSNWTPIYAKMKTHAVTEPYLQINLHLPVVQLISQLRVNIFRIIFKDAKIPLQNRSLCPWCNECEGNSDHYISECHCLSIHREKYLSNYVPTTNVSFVDLYNMHRNLPDFFKNIFYFFNDCYKTLEPYGCEPNGPGY</sequence>
<protein>
    <submittedName>
        <fullName evidence="1">Uncharacterized protein</fullName>
    </submittedName>
</protein>
<dbReference type="AlphaFoldDB" id="A0A226DQ36"/>
<comment type="caution">
    <text evidence="1">The sequence shown here is derived from an EMBL/GenBank/DDBJ whole genome shotgun (WGS) entry which is preliminary data.</text>
</comment>
<gene>
    <name evidence="1" type="ORF">Fcan01_18377</name>
</gene>
<organism evidence="1 2">
    <name type="scientific">Folsomia candida</name>
    <name type="common">Springtail</name>
    <dbReference type="NCBI Taxonomy" id="158441"/>
    <lineage>
        <taxon>Eukaryota</taxon>
        <taxon>Metazoa</taxon>
        <taxon>Ecdysozoa</taxon>
        <taxon>Arthropoda</taxon>
        <taxon>Hexapoda</taxon>
        <taxon>Collembola</taxon>
        <taxon>Entomobryomorpha</taxon>
        <taxon>Isotomoidea</taxon>
        <taxon>Isotomidae</taxon>
        <taxon>Proisotominae</taxon>
        <taxon>Folsomia</taxon>
    </lineage>
</organism>
<accession>A0A226DQ36</accession>
<proteinExistence type="predicted"/>
<evidence type="ECO:0000313" key="1">
    <source>
        <dbReference type="EMBL" id="OXA46777.1"/>
    </source>
</evidence>
<evidence type="ECO:0000313" key="2">
    <source>
        <dbReference type="Proteomes" id="UP000198287"/>
    </source>
</evidence>
<dbReference type="Proteomes" id="UP000198287">
    <property type="component" value="Unassembled WGS sequence"/>
</dbReference>
<name>A0A226DQ36_FOLCA</name>
<dbReference type="EMBL" id="LNIX01000014">
    <property type="protein sequence ID" value="OXA46777.1"/>
    <property type="molecule type" value="Genomic_DNA"/>
</dbReference>
<reference evidence="1 2" key="1">
    <citation type="submission" date="2015-12" db="EMBL/GenBank/DDBJ databases">
        <title>The genome of Folsomia candida.</title>
        <authorList>
            <person name="Faddeeva A."/>
            <person name="Derks M.F."/>
            <person name="Anvar Y."/>
            <person name="Smit S."/>
            <person name="Van Straalen N."/>
            <person name="Roelofs D."/>
        </authorList>
    </citation>
    <scope>NUCLEOTIDE SEQUENCE [LARGE SCALE GENOMIC DNA]</scope>
    <source>
        <strain evidence="1 2">VU population</strain>
        <tissue evidence="1">Whole body</tissue>
    </source>
</reference>